<name>A0A9J6EC15_RHIMP</name>
<dbReference type="EMBL" id="JABSTU010000005">
    <property type="protein sequence ID" value="KAH8031860.1"/>
    <property type="molecule type" value="Genomic_DNA"/>
</dbReference>
<evidence type="ECO:0000313" key="2">
    <source>
        <dbReference type="Proteomes" id="UP000821866"/>
    </source>
</evidence>
<gene>
    <name evidence="1" type="ORF">HPB51_021049</name>
</gene>
<sequence length="216" mass="24421">MERYMVQEAAAWYNTFKQEQGLRTNPGRNMDVLEHPGPLLITCDMGKNWQQLRQNLDIIFHGPALLADPGQPPWNNDSPNTWSTSAPPDHQNISPITALTPHWLPSPVTSPLPAIKPVDIVYCIRGHGGIVSSMSDCAWLIVQPLQNSMWNRAANFDESAPVLREDLPLVQLQGKKMLRLQGSHPSELAEHFYLGRRVFPLHTVNWTELRPLHKCS</sequence>
<proteinExistence type="predicted"/>
<reference evidence="1" key="1">
    <citation type="journal article" date="2020" name="Cell">
        <title>Large-Scale Comparative Analyses of Tick Genomes Elucidate Their Genetic Diversity and Vector Capacities.</title>
        <authorList>
            <consortium name="Tick Genome and Microbiome Consortium (TIGMIC)"/>
            <person name="Jia N."/>
            <person name="Wang J."/>
            <person name="Shi W."/>
            <person name="Du L."/>
            <person name="Sun Y."/>
            <person name="Zhan W."/>
            <person name="Jiang J.F."/>
            <person name="Wang Q."/>
            <person name="Zhang B."/>
            <person name="Ji P."/>
            <person name="Bell-Sakyi L."/>
            <person name="Cui X.M."/>
            <person name="Yuan T.T."/>
            <person name="Jiang B.G."/>
            <person name="Yang W.F."/>
            <person name="Lam T.T."/>
            <person name="Chang Q.C."/>
            <person name="Ding S.J."/>
            <person name="Wang X.J."/>
            <person name="Zhu J.G."/>
            <person name="Ruan X.D."/>
            <person name="Zhao L."/>
            <person name="Wei J.T."/>
            <person name="Ye R.Z."/>
            <person name="Que T.C."/>
            <person name="Du C.H."/>
            <person name="Zhou Y.H."/>
            <person name="Cheng J.X."/>
            <person name="Dai P.F."/>
            <person name="Guo W.B."/>
            <person name="Han X.H."/>
            <person name="Huang E.J."/>
            <person name="Li L.F."/>
            <person name="Wei W."/>
            <person name="Gao Y.C."/>
            <person name="Liu J.Z."/>
            <person name="Shao H.Z."/>
            <person name="Wang X."/>
            <person name="Wang C.C."/>
            <person name="Yang T.C."/>
            <person name="Huo Q.B."/>
            <person name="Li W."/>
            <person name="Chen H.Y."/>
            <person name="Chen S.E."/>
            <person name="Zhou L.G."/>
            <person name="Ni X.B."/>
            <person name="Tian J.H."/>
            <person name="Sheng Y."/>
            <person name="Liu T."/>
            <person name="Pan Y.S."/>
            <person name="Xia L.Y."/>
            <person name="Li J."/>
            <person name="Zhao F."/>
            <person name="Cao W.C."/>
        </authorList>
    </citation>
    <scope>NUCLEOTIDE SEQUENCE</scope>
    <source>
        <strain evidence="1">Rmic-2018</strain>
    </source>
</reference>
<accession>A0A9J6EC15</accession>
<dbReference type="Proteomes" id="UP000821866">
    <property type="component" value="Chromosome 3"/>
</dbReference>
<organism evidence="1 2">
    <name type="scientific">Rhipicephalus microplus</name>
    <name type="common">Cattle tick</name>
    <name type="synonym">Boophilus microplus</name>
    <dbReference type="NCBI Taxonomy" id="6941"/>
    <lineage>
        <taxon>Eukaryota</taxon>
        <taxon>Metazoa</taxon>
        <taxon>Ecdysozoa</taxon>
        <taxon>Arthropoda</taxon>
        <taxon>Chelicerata</taxon>
        <taxon>Arachnida</taxon>
        <taxon>Acari</taxon>
        <taxon>Parasitiformes</taxon>
        <taxon>Ixodida</taxon>
        <taxon>Ixodoidea</taxon>
        <taxon>Ixodidae</taxon>
        <taxon>Rhipicephalinae</taxon>
        <taxon>Rhipicephalus</taxon>
        <taxon>Boophilus</taxon>
    </lineage>
</organism>
<dbReference type="AlphaFoldDB" id="A0A9J6EC15"/>
<reference evidence="1" key="2">
    <citation type="submission" date="2021-09" db="EMBL/GenBank/DDBJ databases">
        <authorList>
            <person name="Jia N."/>
            <person name="Wang J."/>
            <person name="Shi W."/>
            <person name="Du L."/>
            <person name="Sun Y."/>
            <person name="Zhan W."/>
            <person name="Jiang J."/>
            <person name="Wang Q."/>
            <person name="Zhang B."/>
            <person name="Ji P."/>
            <person name="Sakyi L.B."/>
            <person name="Cui X."/>
            <person name="Yuan T."/>
            <person name="Jiang B."/>
            <person name="Yang W."/>
            <person name="Lam T.T.-Y."/>
            <person name="Chang Q."/>
            <person name="Ding S."/>
            <person name="Wang X."/>
            <person name="Zhu J."/>
            <person name="Ruan X."/>
            <person name="Zhao L."/>
            <person name="Wei J."/>
            <person name="Que T."/>
            <person name="Du C."/>
            <person name="Cheng J."/>
            <person name="Dai P."/>
            <person name="Han X."/>
            <person name="Huang E."/>
            <person name="Gao Y."/>
            <person name="Liu J."/>
            <person name="Shao H."/>
            <person name="Ye R."/>
            <person name="Li L."/>
            <person name="Wei W."/>
            <person name="Wang X."/>
            <person name="Wang C."/>
            <person name="Huo Q."/>
            <person name="Li W."/>
            <person name="Guo W."/>
            <person name="Chen H."/>
            <person name="Chen S."/>
            <person name="Zhou L."/>
            <person name="Zhou L."/>
            <person name="Ni X."/>
            <person name="Tian J."/>
            <person name="Zhou Y."/>
            <person name="Sheng Y."/>
            <person name="Liu T."/>
            <person name="Pan Y."/>
            <person name="Xia L."/>
            <person name="Li J."/>
            <person name="Zhao F."/>
            <person name="Cao W."/>
        </authorList>
    </citation>
    <scope>NUCLEOTIDE SEQUENCE</scope>
    <source>
        <strain evidence="1">Rmic-2018</strain>
        <tissue evidence="1">Larvae</tissue>
    </source>
</reference>
<comment type="caution">
    <text evidence="1">The sequence shown here is derived from an EMBL/GenBank/DDBJ whole genome shotgun (WGS) entry which is preliminary data.</text>
</comment>
<evidence type="ECO:0000313" key="1">
    <source>
        <dbReference type="EMBL" id="KAH8031860.1"/>
    </source>
</evidence>
<keyword evidence="2" id="KW-1185">Reference proteome</keyword>
<protein>
    <submittedName>
        <fullName evidence="1">Uncharacterized protein</fullName>
    </submittedName>
</protein>